<keyword evidence="1" id="KW-0812">Transmembrane</keyword>
<evidence type="ECO:0000313" key="2">
    <source>
        <dbReference type="EMBL" id="MBD3867305.1"/>
    </source>
</evidence>
<accession>A0A8J7C1F8</accession>
<evidence type="ECO:0000256" key="1">
    <source>
        <dbReference type="SAM" id="Phobius"/>
    </source>
</evidence>
<gene>
    <name evidence="2" type="ORF">IFK94_04185</name>
</gene>
<name>A0A8J7C1F8_9BACT</name>
<feature type="transmembrane region" description="Helical" evidence="1">
    <location>
        <begin position="41"/>
        <end position="62"/>
    </location>
</feature>
<dbReference type="Proteomes" id="UP000648239">
    <property type="component" value="Unassembled WGS sequence"/>
</dbReference>
<sequence>MWTYFDRRARRLGLLDTKLAQGATFCFALIVAKLIPQVLTINLWVLVVLCILFAIKPILTFFGENSE</sequence>
<dbReference type="EMBL" id="JACXWD010000008">
    <property type="protein sequence ID" value="MBD3867305.1"/>
    <property type="molecule type" value="Genomic_DNA"/>
</dbReference>
<dbReference type="AlphaFoldDB" id="A0A8J7C1F8"/>
<reference evidence="2 3" key="1">
    <citation type="submission" date="2020-08" db="EMBL/GenBank/DDBJ databases">
        <title>Acidobacteriota in marine sediments use diverse sulfur dissimilation pathways.</title>
        <authorList>
            <person name="Wasmund K."/>
        </authorList>
    </citation>
    <scope>NUCLEOTIDE SEQUENCE [LARGE SCALE GENOMIC DNA]</scope>
    <source>
        <strain evidence="2">MAG AM4</strain>
    </source>
</reference>
<comment type="caution">
    <text evidence="2">The sequence shown here is derived from an EMBL/GenBank/DDBJ whole genome shotgun (WGS) entry which is preliminary data.</text>
</comment>
<organism evidence="2 3">
    <name type="scientific">Candidatus Polarisedimenticola svalbardensis</name>
    <dbReference type="NCBI Taxonomy" id="2886004"/>
    <lineage>
        <taxon>Bacteria</taxon>
        <taxon>Pseudomonadati</taxon>
        <taxon>Acidobacteriota</taxon>
        <taxon>Candidatus Polarisedimenticolia</taxon>
        <taxon>Candidatus Polarisedimenticolales</taxon>
        <taxon>Candidatus Polarisedimenticolaceae</taxon>
        <taxon>Candidatus Polarisedimenticola</taxon>
    </lineage>
</organism>
<protein>
    <submittedName>
        <fullName evidence="2">Uncharacterized protein</fullName>
    </submittedName>
</protein>
<keyword evidence="1" id="KW-0472">Membrane</keyword>
<keyword evidence="1" id="KW-1133">Transmembrane helix</keyword>
<proteinExistence type="predicted"/>
<evidence type="ECO:0000313" key="3">
    <source>
        <dbReference type="Proteomes" id="UP000648239"/>
    </source>
</evidence>